<dbReference type="Proteomes" id="UP001596391">
    <property type="component" value="Unassembled WGS sequence"/>
</dbReference>
<reference evidence="3" key="1">
    <citation type="journal article" date="2019" name="Int. J. Syst. Evol. Microbiol.">
        <title>The Global Catalogue of Microorganisms (GCM) 10K type strain sequencing project: providing services to taxonomists for standard genome sequencing and annotation.</title>
        <authorList>
            <consortium name="The Broad Institute Genomics Platform"/>
            <consortium name="The Broad Institute Genome Sequencing Center for Infectious Disease"/>
            <person name="Wu L."/>
            <person name="Ma J."/>
        </authorList>
    </citation>
    <scope>NUCLEOTIDE SEQUENCE [LARGE SCALE GENOMIC DNA]</scope>
    <source>
        <strain evidence="3">CGMCC 1.16026</strain>
    </source>
</reference>
<dbReference type="RefSeq" id="WP_263372438.1">
    <property type="nucleotide sequence ID" value="NZ_JAGSYD010000005.1"/>
</dbReference>
<keyword evidence="1" id="KW-0732">Signal</keyword>
<gene>
    <name evidence="2" type="ORF">ACFQBQ_02630</name>
</gene>
<keyword evidence="3" id="KW-1185">Reference proteome</keyword>
<sequence length="182" mass="19685">MKLFSAALLATLAFAPFTHAQEPQHHDDAAPMPMHKPVPASHSLNVIYQGRVTNLTVEDLLALPQHTLHVHNAHRNTDESYSGPLLIDVLAKAGMTVTPETETLIKHSALVATGTDKYYVVYAAIEAAPSFSKGQIIVAVMKAGLPDEEGGLIQLINDSDKKPARWVHGLANLTVMSLQQNP</sequence>
<proteinExistence type="predicted"/>
<evidence type="ECO:0008006" key="4">
    <source>
        <dbReference type="Google" id="ProtNLM"/>
    </source>
</evidence>
<organism evidence="2 3">
    <name type="scientific">Granulicella cerasi</name>
    <dbReference type="NCBI Taxonomy" id="741063"/>
    <lineage>
        <taxon>Bacteria</taxon>
        <taxon>Pseudomonadati</taxon>
        <taxon>Acidobacteriota</taxon>
        <taxon>Terriglobia</taxon>
        <taxon>Terriglobales</taxon>
        <taxon>Acidobacteriaceae</taxon>
        <taxon>Granulicella</taxon>
    </lineage>
</organism>
<comment type="caution">
    <text evidence="2">The sequence shown here is derived from an EMBL/GenBank/DDBJ whole genome shotgun (WGS) entry which is preliminary data.</text>
</comment>
<name>A0ABW1Z752_9BACT</name>
<dbReference type="SUPFAM" id="SSF56524">
    <property type="entry name" value="Oxidoreductase molybdopterin-binding domain"/>
    <property type="match status" value="1"/>
</dbReference>
<dbReference type="EMBL" id="JBHSWI010000001">
    <property type="protein sequence ID" value="MFC6644501.1"/>
    <property type="molecule type" value="Genomic_DNA"/>
</dbReference>
<dbReference type="Gene3D" id="3.90.420.10">
    <property type="entry name" value="Oxidoreductase, molybdopterin-binding domain"/>
    <property type="match status" value="1"/>
</dbReference>
<feature type="signal peptide" evidence="1">
    <location>
        <begin position="1"/>
        <end position="20"/>
    </location>
</feature>
<evidence type="ECO:0000313" key="3">
    <source>
        <dbReference type="Proteomes" id="UP001596391"/>
    </source>
</evidence>
<evidence type="ECO:0000256" key="1">
    <source>
        <dbReference type="SAM" id="SignalP"/>
    </source>
</evidence>
<dbReference type="InterPro" id="IPR036374">
    <property type="entry name" value="OxRdtase_Mopterin-bd_sf"/>
</dbReference>
<protein>
    <recommendedName>
        <fullName evidence="4">Oxidoreductase molybdopterin-binding domain-containing protein</fullName>
    </recommendedName>
</protein>
<accession>A0ABW1Z752</accession>
<evidence type="ECO:0000313" key="2">
    <source>
        <dbReference type="EMBL" id="MFC6644501.1"/>
    </source>
</evidence>
<feature type="chain" id="PRO_5047186475" description="Oxidoreductase molybdopterin-binding domain-containing protein" evidence="1">
    <location>
        <begin position="21"/>
        <end position="182"/>
    </location>
</feature>